<gene>
    <name evidence="1" type="ORF">O181_036931</name>
</gene>
<keyword evidence="2" id="KW-1185">Reference proteome</keyword>
<dbReference type="EMBL" id="AVOT02014059">
    <property type="protein sequence ID" value="MBW0497216.1"/>
    <property type="molecule type" value="Genomic_DNA"/>
</dbReference>
<protein>
    <submittedName>
        <fullName evidence="1">Uncharacterized protein</fullName>
    </submittedName>
</protein>
<evidence type="ECO:0000313" key="1">
    <source>
        <dbReference type="EMBL" id="MBW0497216.1"/>
    </source>
</evidence>
<comment type="caution">
    <text evidence="1">The sequence shown here is derived from an EMBL/GenBank/DDBJ whole genome shotgun (WGS) entry which is preliminary data.</text>
</comment>
<accession>A0A9Q3HAB8</accession>
<organism evidence="1 2">
    <name type="scientific">Austropuccinia psidii MF-1</name>
    <dbReference type="NCBI Taxonomy" id="1389203"/>
    <lineage>
        <taxon>Eukaryota</taxon>
        <taxon>Fungi</taxon>
        <taxon>Dikarya</taxon>
        <taxon>Basidiomycota</taxon>
        <taxon>Pucciniomycotina</taxon>
        <taxon>Pucciniomycetes</taxon>
        <taxon>Pucciniales</taxon>
        <taxon>Sphaerophragmiaceae</taxon>
        <taxon>Austropuccinia</taxon>
    </lineage>
</organism>
<dbReference type="AlphaFoldDB" id="A0A9Q3HAB8"/>
<sequence>MHLFPPEIQWHQYQMVFSTSRQVIQASCHPEDSSRLKDKCQAQIPMMPSINHWLFSFTAFLQGNTGSSFSRDIQEAVPKQLSKGQCSINIPWKPHSLNTVCIHQDLYFQSCTMGMSFHPVHFPIWQDIHFIKQSIQLQGFNTDQMLA</sequence>
<proteinExistence type="predicted"/>
<reference evidence="1" key="1">
    <citation type="submission" date="2021-03" db="EMBL/GenBank/DDBJ databases">
        <title>Draft genome sequence of rust myrtle Austropuccinia psidii MF-1, a brazilian biotype.</title>
        <authorList>
            <person name="Quecine M.C."/>
            <person name="Pachon D.M.R."/>
            <person name="Bonatelli M.L."/>
            <person name="Correr F.H."/>
            <person name="Franceschini L.M."/>
            <person name="Leite T.F."/>
            <person name="Margarido G.R.A."/>
            <person name="Almeida C.A."/>
            <person name="Ferrarezi J.A."/>
            <person name="Labate C.A."/>
        </authorList>
    </citation>
    <scope>NUCLEOTIDE SEQUENCE</scope>
    <source>
        <strain evidence="1">MF-1</strain>
    </source>
</reference>
<name>A0A9Q3HAB8_9BASI</name>
<evidence type="ECO:0000313" key="2">
    <source>
        <dbReference type="Proteomes" id="UP000765509"/>
    </source>
</evidence>
<dbReference type="Proteomes" id="UP000765509">
    <property type="component" value="Unassembled WGS sequence"/>
</dbReference>